<dbReference type="FunFam" id="3.20.20.100:FF:000002">
    <property type="entry name" value="2,5-diketo-D-gluconic acid reductase A"/>
    <property type="match status" value="1"/>
</dbReference>
<dbReference type="eggNOG" id="KOG1577">
    <property type="taxonomic scope" value="Eukaryota"/>
</dbReference>
<evidence type="ECO:0000256" key="4">
    <source>
        <dbReference type="PIRSR" id="PIRSR000097-1"/>
    </source>
</evidence>
<dbReference type="InParanoid" id="I7LY68"/>
<dbReference type="OrthoDB" id="416253at2759"/>
<dbReference type="PRINTS" id="PR00069">
    <property type="entry name" value="ALDKETRDTASE"/>
</dbReference>
<evidence type="ECO:0000256" key="6">
    <source>
        <dbReference type="PIRSR" id="PIRSR000097-3"/>
    </source>
</evidence>
<protein>
    <submittedName>
        <fullName evidence="8">Aldo/keto reductase family oxidoreductase</fullName>
    </submittedName>
</protein>
<dbReference type="OMA" id="DMYLVHT"/>
<dbReference type="CDD" id="cd19071">
    <property type="entry name" value="AKR_AKR1-5-like"/>
    <property type="match status" value="1"/>
</dbReference>
<dbReference type="KEGG" id="tet:TTHERM_00526310"/>
<proteinExistence type="inferred from homology"/>
<dbReference type="RefSeq" id="XP_001028042.1">
    <property type="nucleotide sequence ID" value="XM_001028042.3"/>
</dbReference>
<feature type="domain" description="NADP-dependent oxidoreductase" evidence="7">
    <location>
        <begin position="22"/>
        <end position="277"/>
    </location>
</feature>
<evidence type="ECO:0000256" key="5">
    <source>
        <dbReference type="PIRSR" id="PIRSR000097-2"/>
    </source>
</evidence>
<keyword evidence="3" id="KW-0560">Oxidoreductase</keyword>
<feature type="binding site" evidence="5">
    <location>
        <position position="115"/>
    </location>
    <ligand>
        <name>substrate</name>
    </ligand>
</feature>
<dbReference type="GO" id="GO:0016616">
    <property type="term" value="F:oxidoreductase activity, acting on the CH-OH group of donors, NAD or NADP as acceptor"/>
    <property type="evidence" value="ECO:0007669"/>
    <property type="project" value="UniProtKB-ARBA"/>
</dbReference>
<evidence type="ECO:0000313" key="9">
    <source>
        <dbReference type="Proteomes" id="UP000009168"/>
    </source>
</evidence>
<reference evidence="8" key="2">
    <citation type="submission" date="2014-02" db="EMBL/GenBank/DDBJ databases">
        <title>Annotation update of Tetrahymena thermophila SB210.</title>
        <authorList>
            <person name="Bidwell S."/>
            <person name="Michalis H.M."/>
            <person name="Zafar N."/>
            <person name="Joardar V."/>
            <person name="Miao W."/>
            <person name="Russ C."/>
            <person name="Eisen J."/>
            <person name="Wu M."/>
            <person name="Wu D."/>
            <person name="Nierman W."/>
            <person name="Orias E."/>
            <person name="Delcher A."/>
            <person name="Salzberg S."/>
            <person name="Coyne R."/>
        </authorList>
    </citation>
    <scope>NUCLEOTIDE SEQUENCE</scope>
    <source>
        <strain evidence="8">SB210</strain>
    </source>
</reference>
<feature type="site" description="Lowers pKa of active site Tyr" evidence="6">
    <location>
        <position position="84"/>
    </location>
</feature>
<dbReference type="Gene3D" id="3.20.20.100">
    <property type="entry name" value="NADP-dependent oxidoreductase domain"/>
    <property type="match status" value="1"/>
</dbReference>
<dbReference type="AlphaFoldDB" id="I7LY68"/>
<keyword evidence="2" id="KW-0521">NADP</keyword>
<dbReference type="HOGENOM" id="CLU_023205_0_0_1"/>
<dbReference type="PROSITE" id="PS00062">
    <property type="entry name" value="ALDOKETO_REDUCTASE_2"/>
    <property type="match status" value="1"/>
</dbReference>
<dbReference type="PROSITE" id="PS00798">
    <property type="entry name" value="ALDOKETO_REDUCTASE_1"/>
    <property type="match status" value="1"/>
</dbReference>
<sequence length="299" mass="34372">MSSIHGQKEIVLSNGQKMPAFGLGTFRTKNEQEMTNLIRTALDVGYRHIDTAKFYENEHMIGAALKTIFSEGKYKREDIFLVTKLFPNKGVKCIDVFNQQLKDLQVDYVDLLLIHFPYAPPSDDYQQWNQKPVHQVWAELEEIHGLGLAKGLGISNFNCQMVIDLLSYCKVRPVVNQIELHVFNQQRNLVEFLKKAKVYPVGYSPMAKYNEVINNETVKAIAQKYNASVAQVLISFMFQQGVVVIPKTEKPERLQHNFDAQKLIFSEEDLETLKNLNSNTRVVNYYSNPVFFKGVPLFD</sequence>
<dbReference type="SUPFAM" id="SSF51430">
    <property type="entry name" value="NAD(P)-linked oxidoreductase"/>
    <property type="match status" value="1"/>
</dbReference>
<dbReference type="InterPro" id="IPR023210">
    <property type="entry name" value="NADP_OxRdtase_dom"/>
</dbReference>
<dbReference type="PANTHER" id="PTHR43827">
    <property type="entry name" value="2,5-DIKETO-D-GLUCONIC ACID REDUCTASE"/>
    <property type="match status" value="1"/>
</dbReference>
<dbReference type="EMBL" id="GG662209">
    <property type="protein sequence ID" value="EAS07800.1"/>
    <property type="molecule type" value="Genomic_DNA"/>
</dbReference>
<dbReference type="InterPro" id="IPR020471">
    <property type="entry name" value="AKR"/>
</dbReference>
<dbReference type="InterPro" id="IPR018170">
    <property type="entry name" value="Aldo/ket_reductase_CS"/>
</dbReference>
<evidence type="ECO:0000256" key="2">
    <source>
        <dbReference type="ARBA" id="ARBA00022857"/>
    </source>
</evidence>
<gene>
    <name evidence="8" type="ORF">TTHERM_00526310</name>
</gene>
<evidence type="ECO:0000256" key="3">
    <source>
        <dbReference type="ARBA" id="ARBA00023002"/>
    </source>
</evidence>
<accession>I7LY68</accession>
<dbReference type="Pfam" id="PF00248">
    <property type="entry name" value="Aldo_ket_red"/>
    <property type="match status" value="1"/>
</dbReference>
<dbReference type="STRING" id="312017.I7LY68"/>
<dbReference type="PIRSF" id="PIRSF000097">
    <property type="entry name" value="AKR"/>
    <property type="match status" value="1"/>
</dbReference>
<comment type="similarity">
    <text evidence="1">Belongs to the aldo/keto reductase family.</text>
</comment>
<dbReference type="InterPro" id="IPR036812">
    <property type="entry name" value="NAD(P)_OxRdtase_dom_sf"/>
</dbReference>
<dbReference type="PANTHER" id="PTHR43827:SF3">
    <property type="entry name" value="NADP-DEPENDENT OXIDOREDUCTASE DOMAIN-CONTAINING PROTEIN"/>
    <property type="match status" value="1"/>
</dbReference>
<dbReference type="Proteomes" id="UP000009168">
    <property type="component" value="Unassembled WGS sequence"/>
</dbReference>
<name>I7LY68_TETTS</name>
<dbReference type="GeneID" id="7847048"/>
<reference evidence="8" key="1">
    <citation type="submission" date="2008-09" db="EMBL/GenBank/DDBJ databases">
        <authorList>
            <person name="Eisen J.A."/>
            <person name="Wu M."/>
            <person name="Wu D."/>
            <person name="Nierman W.C."/>
            <person name="Orias E."/>
            <person name="Delcher A.L."/>
            <person name="Salzberg S.L."/>
        </authorList>
    </citation>
    <scope>NUCLEOTIDE SEQUENCE</scope>
    <source>
        <strain evidence="8">SB210</strain>
    </source>
</reference>
<evidence type="ECO:0000259" key="7">
    <source>
        <dbReference type="Pfam" id="PF00248"/>
    </source>
</evidence>
<evidence type="ECO:0000313" key="8">
    <source>
        <dbReference type="EMBL" id="EAS07800.1"/>
    </source>
</evidence>
<evidence type="ECO:0000256" key="1">
    <source>
        <dbReference type="ARBA" id="ARBA00007905"/>
    </source>
</evidence>
<feature type="active site" description="Proton donor" evidence="4">
    <location>
        <position position="55"/>
    </location>
</feature>
<organism evidence="8 9">
    <name type="scientific">Tetrahymena thermophila (strain SB210)</name>
    <dbReference type="NCBI Taxonomy" id="312017"/>
    <lineage>
        <taxon>Eukaryota</taxon>
        <taxon>Sar</taxon>
        <taxon>Alveolata</taxon>
        <taxon>Ciliophora</taxon>
        <taxon>Intramacronucleata</taxon>
        <taxon>Oligohymenophorea</taxon>
        <taxon>Hymenostomatida</taxon>
        <taxon>Tetrahymenina</taxon>
        <taxon>Tetrahymenidae</taxon>
        <taxon>Tetrahymena</taxon>
    </lineage>
</organism>
<keyword evidence="9" id="KW-1185">Reference proteome</keyword>